<reference evidence="1" key="1">
    <citation type="submission" date="2019-08" db="EMBL/GenBank/DDBJ databases">
        <authorList>
            <person name="Kucharzyk K."/>
            <person name="Murdoch R.W."/>
            <person name="Higgins S."/>
            <person name="Loffler F."/>
        </authorList>
    </citation>
    <scope>NUCLEOTIDE SEQUENCE</scope>
</reference>
<evidence type="ECO:0008006" key="2">
    <source>
        <dbReference type="Google" id="ProtNLM"/>
    </source>
</evidence>
<dbReference type="EMBL" id="VSSQ01000524">
    <property type="protein sequence ID" value="MPL96755.1"/>
    <property type="molecule type" value="Genomic_DNA"/>
</dbReference>
<name>A0A644VZ49_9ZZZZ</name>
<comment type="caution">
    <text evidence="1">The sequence shown here is derived from an EMBL/GenBank/DDBJ whole genome shotgun (WGS) entry which is preliminary data.</text>
</comment>
<gene>
    <name evidence="1" type="ORF">SDC9_42937</name>
</gene>
<dbReference type="AlphaFoldDB" id="A0A644VZ49"/>
<accession>A0A644VZ49</accession>
<proteinExistence type="predicted"/>
<evidence type="ECO:0000313" key="1">
    <source>
        <dbReference type="EMBL" id="MPL96755.1"/>
    </source>
</evidence>
<protein>
    <recommendedName>
        <fullName evidence="2">Outer membrane protein beta-barrel domain-containing protein</fullName>
    </recommendedName>
</protein>
<organism evidence="1">
    <name type="scientific">bioreactor metagenome</name>
    <dbReference type="NCBI Taxonomy" id="1076179"/>
    <lineage>
        <taxon>unclassified sequences</taxon>
        <taxon>metagenomes</taxon>
        <taxon>ecological metagenomes</taxon>
    </lineage>
</organism>
<sequence>MKKTIILLLALNFLFYLNAQQKMSRFDFKFGSGIGFMGDGDMLTLGFENDLNYKINNYFSAGILLNYGKSDHGVDIHSDYLMGGVNIFFSPFKNNKKNNFKIGTGYSFFNNTNVYEKSWDSIQGFEYTYDRRKTGGLNLIFEDEQIVYEKFLIGGKLFLNGSISGANMIGAVVKFGVLL</sequence>